<organism evidence="2 3">
    <name type="scientific">Portunus trituberculatus</name>
    <name type="common">Swimming crab</name>
    <name type="synonym">Neptunus trituberculatus</name>
    <dbReference type="NCBI Taxonomy" id="210409"/>
    <lineage>
        <taxon>Eukaryota</taxon>
        <taxon>Metazoa</taxon>
        <taxon>Ecdysozoa</taxon>
        <taxon>Arthropoda</taxon>
        <taxon>Crustacea</taxon>
        <taxon>Multicrustacea</taxon>
        <taxon>Malacostraca</taxon>
        <taxon>Eumalacostraca</taxon>
        <taxon>Eucarida</taxon>
        <taxon>Decapoda</taxon>
        <taxon>Pleocyemata</taxon>
        <taxon>Brachyura</taxon>
        <taxon>Eubrachyura</taxon>
        <taxon>Portunoidea</taxon>
        <taxon>Portunidae</taxon>
        <taxon>Portuninae</taxon>
        <taxon>Portunus</taxon>
    </lineage>
</organism>
<feature type="region of interest" description="Disordered" evidence="1">
    <location>
        <begin position="41"/>
        <end position="65"/>
    </location>
</feature>
<name>A0A5B7CH12_PORTR</name>
<accession>A0A5B7CH12</accession>
<comment type="caution">
    <text evidence="2">The sequence shown here is derived from an EMBL/GenBank/DDBJ whole genome shotgun (WGS) entry which is preliminary data.</text>
</comment>
<dbReference type="EMBL" id="VSRR010000037">
    <property type="protein sequence ID" value="MPC08610.1"/>
    <property type="molecule type" value="Genomic_DNA"/>
</dbReference>
<keyword evidence="3" id="KW-1185">Reference proteome</keyword>
<protein>
    <submittedName>
        <fullName evidence="2">Uncharacterized protein</fullName>
    </submittedName>
</protein>
<evidence type="ECO:0000313" key="3">
    <source>
        <dbReference type="Proteomes" id="UP000324222"/>
    </source>
</evidence>
<feature type="compositionally biased region" description="Polar residues" evidence="1">
    <location>
        <begin position="52"/>
        <end position="65"/>
    </location>
</feature>
<reference evidence="2 3" key="1">
    <citation type="submission" date="2019-05" db="EMBL/GenBank/DDBJ databases">
        <title>Another draft genome of Portunus trituberculatus and its Hox gene families provides insights of decapod evolution.</title>
        <authorList>
            <person name="Jeong J.-H."/>
            <person name="Song I."/>
            <person name="Kim S."/>
            <person name="Choi T."/>
            <person name="Kim D."/>
            <person name="Ryu S."/>
            <person name="Kim W."/>
        </authorList>
    </citation>
    <scope>NUCLEOTIDE SEQUENCE [LARGE SCALE GENOMIC DNA]</scope>
    <source>
        <tissue evidence="2">Muscle</tissue>
    </source>
</reference>
<dbReference type="Proteomes" id="UP000324222">
    <property type="component" value="Unassembled WGS sequence"/>
</dbReference>
<proteinExistence type="predicted"/>
<evidence type="ECO:0000313" key="2">
    <source>
        <dbReference type="EMBL" id="MPC08610.1"/>
    </source>
</evidence>
<gene>
    <name evidence="2" type="ORF">E2C01_001199</name>
</gene>
<sequence>MAGKTCQSVRGEEGRFQHRPVKLIYHIASLHHALPRLITPPVVPGARDDQPFRNSTDHAGTLQNG</sequence>
<evidence type="ECO:0000256" key="1">
    <source>
        <dbReference type="SAM" id="MobiDB-lite"/>
    </source>
</evidence>
<dbReference type="AlphaFoldDB" id="A0A5B7CH12"/>